<dbReference type="AlphaFoldDB" id="A0A2K3LNL6"/>
<sequence length="55" mass="6141">KEVHLVRWNVPEDRWVKMNTDGASKGERLADCGGIIREVTGVVVLPSLLELEVLL</sequence>
<gene>
    <name evidence="1" type="ORF">L195_g036098</name>
</gene>
<dbReference type="Proteomes" id="UP000236291">
    <property type="component" value="Unassembled WGS sequence"/>
</dbReference>
<feature type="non-terminal residue" evidence="1">
    <location>
        <position position="1"/>
    </location>
</feature>
<name>A0A2K3LNL6_TRIPR</name>
<organism evidence="1 2">
    <name type="scientific">Trifolium pratense</name>
    <name type="common">Red clover</name>
    <dbReference type="NCBI Taxonomy" id="57577"/>
    <lineage>
        <taxon>Eukaryota</taxon>
        <taxon>Viridiplantae</taxon>
        <taxon>Streptophyta</taxon>
        <taxon>Embryophyta</taxon>
        <taxon>Tracheophyta</taxon>
        <taxon>Spermatophyta</taxon>
        <taxon>Magnoliopsida</taxon>
        <taxon>eudicotyledons</taxon>
        <taxon>Gunneridae</taxon>
        <taxon>Pentapetalae</taxon>
        <taxon>rosids</taxon>
        <taxon>fabids</taxon>
        <taxon>Fabales</taxon>
        <taxon>Fabaceae</taxon>
        <taxon>Papilionoideae</taxon>
        <taxon>50 kb inversion clade</taxon>
        <taxon>NPAAA clade</taxon>
        <taxon>Hologalegina</taxon>
        <taxon>IRL clade</taxon>
        <taxon>Trifolieae</taxon>
        <taxon>Trifolium</taxon>
    </lineage>
</organism>
<reference evidence="1 2" key="1">
    <citation type="journal article" date="2014" name="Am. J. Bot.">
        <title>Genome assembly and annotation for red clover (Trifolium pratense; Fabaceae).</title>
        <authorList>
            <person name="Istvanek J."/>
            <person name="Jaros M."/>
            <person name="Krenek A."/>
            <person name="Repkova J."/>
        </authorList>
    </citation>
    <scope>NUCLEOTIDE SEQUENCE [LARGE SCALE GENOMIC DNA]</scope>
    <source>
        <strain evidence="2">cv. Tatra</strain>
        <tissue evidence="1">Young leaves</tissue>
    </source>
</reference>
<proteinExistence type="predicted"/>
<comment type="caution">
    <text evidence="1">The sequence shown here is derived from an EMBL/GenBank/DDBJ whole genome shotgun (WGS) entry which is preliminary data.</text>
</comment>
<evidence type="ECO:0000313" key="2">
    <source>
        <dbReference type="Proteomes" id="UP000236291"/>
    </source>
</evidence>
<protein>
    <submittedName>
        <fullName evidence="1">Uncharacterized protein</fullName>
    </submittedName>
</protein>
<dbReference type="EMBL" id="ASHM01037267">
    <property type="protein sequence ID" value="PNX80103.1"/>
    <property type="molecule type" value="Genomic_DNA"/>
</dbReference>
<reference evidence="1 2" key="2">
    <citation type="journal article" date="2017" name="Front. Plant Sci.">
        <title>Gene Classification and Mining of Molecular Markers Useful in Red Clover (Trifolium pratense) Breeding.</title>
        <authorList>
            <person name="Istvanek J."/>
            <person name="Dluhosova J."/>
            <person name="Dluhos P."/>
            <person name="Patkova L."/>
            <person name="Nedelnik J."/>
            <person name="Repkova J."/>
        </authorList>
    </citation>
    <scope>NUCLEOTIDE SEQUENCE [LARGE SCALE GENOMIC DNA]</scope>
    <source>
        <strain evidence="2">cv. Tatra</strain>
        <tissue evidence="1">Young leaves</tissue>
    </source>
</reference>
<evidence type="ECO:0000313" key="1">
    <source>
        <dbReference type="EMBL" id="PNX80103.1"/>
    </source>
</evidence>
<accession>A0A2K3LNL6</accession>